<accession>A0A5C3NK72</accession>
<dbReference type="PANTHER" id="PTHR21310:SF15">
    <property type="entry name" value="AMINOGLYCOSIDE PHOSPHOTRANSFERASE DOMAIN-CONTAINING PROTEIN"/>
    <property type="match status" value="1"/>
</dbReference>
<feature type="domain" description="Aminoglycoside phosphotransferase" evidence="1">
    <location>
        <begin position="188"/>
        <end position="378"/>
    </location>
</feature>
<evidence type="ECO:0000259" key="1">
    <source>
        <dbReference type="Pfam" id="PF01636"/>
    </source>
</evidence>
<dbReference type="InterPro" id="IPR002575">
    <property type="entry name" value="Aminoglycoside_PTrfase"/>
</dbReference>
<keyword evidence="3" id="KW-1185">Reference proteome</keyword>
<gene>
    <name evidence="2" type="ORF">OE88DRAFT_1642647</name>
</gene>
<dbReference type="OrthoDB" id="5404599at2759"/>
<evidence type="ECO:0000313" key="2">
    <source>
        <dbReference type="EMBL" id="TFK54001.1"/>
    </source>
</evidence>
<dbReference type="InterPro" id="IPR011009">
    <property type="entry name" value="Kinase-like_dom_sf"/>
</dbReference>
<dbReference type="InterPro" id="IPR051678">
    <property type="entry name" value="AGP_Transferase"/>
</dbReference>
<dbReference type="Pfam" id="PF01636">
    <property type="entry name" value="APH"/>
    <property type="match status" value="1"/>
</dbReference>
<dbReference type="EMBL" id="ML213506">
    <property type="protein sequence ID" value="TFK54001.1"/>
    <property type="molecule type" value="Genomic_DNA"/>
</dbReference>
<evidence type="ECO:0000313" key="3">
    <source>
        <dbReference type="Proteomes" id="UP000305948"/>
    </source>
</evidence>
<dbReference type="AlphaFoldDB" id="A0A5C3NK72"/>
<reference evidence="2 3" key="1">
    <citation type="journal article" date="2019" name="Nat. Ecol. Evol.">
        <title>Megaphylogeny resolves global patterns of mushroom evolution.</title>
        <authorList>
            <person name="Varga T."/>
            <person name="Krizsan K."/>
            <person name="Foldi C."/>
            <person name="Dima B."/>
            <person name="Sanchez-Garcia M."/>
            <person name="Sanchez-Ramirez S."/>
            <person name="Szollosi G.J."/>
            <person name="Szarkandi J.G."/>
            <person name="Papp V."/>
            <person name="Albert L."/>
            <person name="Andreopoulos W."/>
            <person name="Angelini C."/>
            <person name="Antonin V."/>
            <person name="Barry K.W."/>
            <person name="Bougher N.L."/>
            <person name="Buchanan P."/>
            <person name="Buyck B."/>
            <person name="Bense V."/>
            <person name="Catcheside P."/>
            <person name="Chovatia M."/>
            <person name="Cooper J."/>
            <person name="Damon W."/>
            <person name="Desjardin D."/>
            <person name="Finy P."/>
            <person name="Geml J."/>
            <person name="Haridas S."/>
            <person name="Hughes K."/>
            <person name="Justo A."/>
            <person name="Karasinski D."/>
            <person name="Kautmanova I."/>
            <person name="Kiss B."/>
            <person name="Kocsube S."/>
            <person name="Kotiranta H."/>
            <person name="LaButti K.M."/>
            <person name="Lechner B.E."/>
            <person name="Liimatainen K."/>
            <person name="Lipzen A."/>
            <person name="Lukacs Z."/>
            <person name="Mihaltcheva S."/>
            <person name="Morgado L.N."/>
            <person name="Niskanen T."/>
            <person name="Noordeloos M.E."/>
            <person name="Ohm R.A."/>
            <person name="Ortiz-Santana B."/>
            <person name="Ovrebo C."/>
            <person name="Racz N."/>
            <person name="Riley R."/>
            <person name="Savchenko A."/>
            <person name="Shiryaev A."/>
            <person name="Soop K."/>
            <person name="Spirin V."/>
            <person name="Szebenyi C."/>
            <person name="Tomsovsky M."/>
            <person name="Tulloss R.E."/>
            <person name="Uehling J."/>
            <person name="Grigoriev I.V."/>
            <person name="Vagvolgyi C."/>
            <person name="Papp T."/>
            <person name="Martin F.M."/>
            <person name="Miettinen O."/>
            <person name="Hibbett D.S."/>
            <person name="Nagy L.G."/>
        </authorList>
    </citation>
    <scope>NUCLEOTIDE SEQUENCE [LARGE SCALE GENOMIC DNA]</scope>
    <source>
        <strain evidence="2 3">OMC1185</strain>
    </source>
</reference>
<organism evidence="2 3">
    <name type="scientific">Heliocybe sulcata</name>
    <dbReference type="NCBI Taxonomy" id="5364"/>
    <lineage>
        <taxon>Eukaryota</taxon>
        <taxon>Fungi</taxon>
        <taxon>Dikarya</taxon>
        <taxon>Basidiomycota</taxon>
        <taxon>Agaricomycotina</taxon>
        <taxon>Agaricomycetes</taxon>
        <taxon>Gloeophyllales</taxon>
        <taxon>Gloeophyllaceae</taxon>
        <taxon>Heliocybe</taxon>
    </lineage>
</organism>
<dbReference type="STRING" id="5364.A0A5C3NK72"/>
<name>A0A5C3NK72_9AGAM</name>
<dbReference type="Proteomes" id="UP000305948">
    <property type="component" value="Unassembled WGS sequence"/>
</dbReference>
<protein>
    <recommendedName>
        <fullName evidence="1">Aminoglycoside phosphotransferase domain-containing protein</fullName>
    </recommendedName>
</protein>
<sequence>MFEILKIKFLVGPMKEQFHNVFNKEASSHEDYNIPLLFERAILHTLEYLRSDGGDSRHEDPYGYKRAWKQCHPVPQMSAWGTFIGYAEAKFVNTLYARVVARETGASVERDAIAVHVFLSDALVALHSNDGGCRSMKELLSSHFQSQWLDAFRVVNPARWDHLAVTTAISAMNTSEAVRLNSHAVKAGPFVVKRCREHPLTEALNMEFVRQNTTIPLPRVLGLHSEENGDTMIVMEFIEGDVLEKLLLQNLVNQDQQEMLAKQLRSFVQQLRSLGTGAAVEAWTTGPLRNHVFYPPPSARMDDLNKLYSYFIRQYEYGEGRGHPFISDKPRDIPEMPTFLLSHGDLNTRNIIVRQSGNSPGGLEIAGIIDWETFGWYPDFWESMATCFEFVIPQSWLDLVRTELGPPPEVAWRFFVIISSIIQISNGIP</sequence>
<dbReference type="Gene3D" id="3.90.1200.10">
    <property type="match status" value="1"/>
</dbReference>
<dbReference type="PANTHER" id="PTHR21310">
    <property type="entry name" value="AMINOGLYCOSIDE PHOSPHOTRANSFERASE-RELATED-RELATED"/>
    <property type="match status" value="1"/>
</dbReference>
<dbReference type="SUPFAM" id="SSF56112">
    <property type="entry name" value="Protein kinase-like (PK-like)"/>
    <property type="match status" value="1"/>
</dbReference>
<proteinExistence type="predicted"/>